<feature type="compositionally biased region" description="Polar residues" evidence="3">
    <location>
        <begin position="308"/>
        <end position="318"/>
    </location>
</feature>
<dbReference type="OrthoDB" id="784962at2759"/>
<dbReference type="PROSITE" id="PS51525">
    <property type="entry name" value="NET"/>
    <property type="match status" value="1"/>
</dbReference>
<dbReference type="InterPro" id="IPR038336">
    <property type="entry name" value="NET_sf"/>
</dbReference>
<dbReference type="InterPro" id="IPR027353">
    <property type="entry name" value="NET_dom"/>
</dbReference>
<feature type="compositionally biased region" description="Basic and acidic residues" evidence="3">
    <location>
        <begin position="207"/>
        <end position="216"/>
    </location>
</feature>
<feature type="region of interest" description="Disordered" evidence="3">
    <location>
        <begin position="1"/>
        <end position="32"/>
    </location>
</feature>
<evidence type="ECO:0000256" key="3">
    <source>
        <dbReference type="SAM" id="MobiDB-lite"/>
    </source>
</evidence>
<proteinExistence type="predicted"/>
<dbReference type="Proteomes" id="UP000245699">
    <property type="component" value="Unassembled WGS sequence"/>
</dbReference>
<feature type="compositionally biased region" description="Low complexity" evidence="3">
    <location>
        <begin position="503"/>
        <end position="515"/>
    </location>
</feature>
<feature type="domain" description="Bromo" evidence="4">
    <location>
        <begin position="404"/>
        <end position="476"/>
    </location>
</feature>
<dbReference type="GO" id="GO:0005634">
    <property type="term" value="C:nucleus"/>
    <property type="evidence" value="ECO:0007669"/>
    <property type="project" value="TreeGrafter"/>
</dbReference>
<dbReference type="AlphaFoldDB" id="A0A2T9YKE9"/>
<dbReference type="PRINTS" id="PR00503">
    <property type="entry name" value="BROMODOMAIN"/>
</dbReference>
<feature type="compositionally biased region" description="Polar residues" evidence="3">
    <location>
        <begin position="234"/>
        <end position="243"/>
    </location>
</feature>
<accession>A0A2T9YKE9</accession>
<dbReference type="GO" id="GO:0006355">
    <property type="term" value="P:regulation of DNA-templated transcription"/>
    <property type="evidence" value="ECO:0007669"/>
    <property type="project" value="TreeGrafter"/>
</dbReference>
<evidence type="ECO:0000259" key="4">
    <source>
        <dbReference type="PROSITE" id="PS50014"/>
    </source>
</evidence>
<evidence type="ECO:0000313" key="7">
    <source>
        <dbReference type="Proteomes" id="UP000245699"/>
    </source>
</evidence>
<dbReference type="InterPro" id="IPR043509">
    <property type="entry name" value="Bromo_Brdt_II"/>
</dbReference>
<dbReference type="GO" id="GO:0000785">
    <property type="term" value="C:chromatin"/>
    <property type="evidence" value="ECO:0007669"/>
    <property type="project" value="TreeGrafter"/>
</dbReference>
<feature type="region of interest" description="Disordered" evidence="3">
    <location>
        <begin position="719"/>
        <end position="794"/>
    </location>
</feature>
<dbReference type="Gene3D" id="1.20.1270.220">
    <property type="match status" value="1"/>
</dbReference>
<dbReference type="GO" id="GO:0006338">
    <property type="term" value="P:chromatin remodeling"/>
    <property type="evidence" value="ECO:0007669"/>
    <property type="project" value="TreeGrafter"/>
</dbReference>
<feature type="compositionally biased region" description="Basic residues" evidence="3">
    <location>
        <begin position="772"/>
        <end position="783"/>
    </location>
</feature>
<protein>
    <recommendedName>
        <fullName evidence="8">Bromo domain-containing protein</fullName>
    </recommendedName>
</protein>
<comment type="caution">
    <text evidence="6">The sequence shown here is derived from an EMBL/GenBank/DDBJ whole genome shotgun (WGS) entry which is preliminary data.</text>
</comment>
<sequence length="1216" mass="138058">MATQDMFVSDEKINGSNINNNDSKKDDNSTIANPNLFFYENKQNVLQDPDNKFEIKSTNPTSSLNETENNINTSATNTNNLLNNQDPNILDNYDDLLLDAQFDESIFEEVVPEELKKKEQIELLSLQNISTEQQKVNTQVSNVLSEATSSDVTLTNKAISDKNLNSIDELDAILSSFSEITKSANYNKKYIDKIQEPILDSPMAVDSIKDSSEPNKTDNNVNTTTETKKDIPETTETSVATSKQEELTSNITFENDIIMNEILSEVNKNSQNNFQNESVPESSNTISESDIVNAILYGSNVKIEEDTTVVSQPNTVESDNSKKRSEISSGSIDDSDKQVEKKTKIESTIDNTDHVIKTETETKPDQSISKDSMQPPPSVDENKPKKRLSKEQHKYCIAMLRSLKRHRDAGPFVKPVDIVALQILDYPNVVKEPMDLGTVESKLKSDSYNNTQEFIADMDRIFNNCYLYNGKELPVSLMAQNLEKAYRNQLKKMPEDVTEVATPAKRPSSNSSSASKARERRESHPPPSRDIPSSSIKQRVKSRQKADPQLKFCGNIIRDLFKKSYSDLAYFFYEPVDWKTLGIPEYPKVIKNPMDLGTIRDKYQNNEYKNANEFEADIRLMFRNCYAFNPPKHSVHLAGKALEDIFEKKWKDLPPFAAASPTTSHGSKSRHKHYIDDAGYDQDIDVMDSTSNNYHDYDSPKSIKIMHLERHVQEVTRQLEDLKRTEELKHIEETQKSGSRKSSSSRGRGSTSRKSSVNTTTHSALAAETNRRGRGTGRKKVSRSSRGGKNVSKDDKRSNVVYLINGELSLNQKRELSTKIEKLPAERLQVALNIIRSACPGLVDEEEEIELDIDVLSPFTLKKLYDYVVLGFDHFDESRYITAPRGSNHVSQLEEKLRAFDSEGYDHNDNVSHNNLQTHSYSSSSDSGSADSHSDDSEELSNFNVINMIKIKASENKERNADNILNGKNELPKTKQFFVKSILIYDSKLLDKKELEQAKFPIYKLPLTNINFESMENKIHKSIKRTSAPKSGILVQNTSHTYDGKPAESTTLRKTQSQNLIHKQIKREGFESAGNLKNRVGNENIGSTYSSSPLIQGGRVSKASDIFSQFNQLKENERMLFNKKRESDHMGKQSMDELRGIDRYSLEEENYNKSIVMGIKEKLVEQSKTPLNLLGQASLMFEFNRFLNLRIKESENSIEQERQNSIRKYLKKHHAI</sequence>
<dbReference type="STRING" id="61424.A0A2T9YKE9"/>
<feature type="domain" description="NET" evidence="5">
    <location>
        <begin position="798"/>
        <end position="879"/>
    </location>
</feature>
<evidence type="ECO:0000259" key="5">
    <source>
        <dbReference type="PROSITE" id="PS51525"/>
    </source>
</evidence>
<dbReference type="PROSITE" id="PS50014">
    <property type="entry name" value="BROMODOMAIN_2"/>
    <property type="match status" value="2"/>
</dbReference>
<organism evidence="6 7">
    <name type="scientific">Furculomyces boomerangus</name>
    <dbReference type="NCBI Taxonomy" id="61424"/>
    <lineage>
        <taxon>Eukaryota</taxon>
        <taxon>Fungi</taxon>
        <taxon>Fungi incertae sedis</taxon>
        <taxon>Zoopagomycota</taxon>
        <taxon>Kickxellomycotina</taxon>
        <taxon>Harpellomycetes</taxon>
        <taxon>Harpellales</taxon>
        <taxon>Harpellaceae</taxon>
        <taxon>Furculomyces</taxon>
    </lineage>
</organism>
<feature type="compositionally biased region" description="Low complexity" evidence="3">
    <location>
        <begin position="920"/>
        <end position="931"/>
    </location>
</feature>
<dbReference type="SMART" id="SM00297">
    <property type="entry name" value="BROMO"/>
    <property type="match status" value="2"/>
</dbReference>
<dbReference type="EMBL" id="MBFT01000346">
    <property type="protein sequence ID" value="PVU92816.1"/>
    <property type="molecule type" value="Genomic_DNA"/>
</dbReference>
<evidence type="ECO:0000256" key="2">
    <source>
        <dbReference type="PROSITE-ProRule" id="PRU00035"/>
    </source>
</evidence>
<dbReference type="SUPFAM" id="SSF47370">
    <property type="entry name" value="Bromodomain"/>
    <property type="match status" value="2"/>
</dbReference>
<evidence type="ECO:0008006" key="8">
    <source>
        <dbReference type="Google" id="ProtNLM"/>
    </source>
</evidence>
<feature type="region of interest" description="Disordered" evidence="3">
    <location>
        <begin position="308"/>
        <end position="390"/>
    </location>
</feature>
<feature type="region of interest" description="Disordered" evidence="3">
    <location>
        <begin position="57"/>
        <end position="84"/>
    </location>
</feature>
<feature type="compositionally biased region" description="Low complexity" evidence="3">
    <location>
        <begin position="736"/>
        <end position="756"/>
    </location>
</feature>
<reference evidence="6 7" key="1">
    <citation type="journal article" date="2018" name="MBio">
        <title>Comparative Genomics Reveals the Core Gene Toolbox for the Fungus-Insect Symbiosis.</title>
        <authorList>
            <person name="Wang Y."/>
            <person name="Stata M."/>
            <person name="Wang W."/>
            <person name="Stajich J.E."/>
            <person name="White M.M."/>
            <person name="Moncalvo J.M."/>
        </authorList>
    </citation>
    <scope>NUCLEOTIDE SEQUENCE [LARGE SCALE GENOMIC DNA]</scope>
    <source>
        <strain evidence="6 7">AUS-77-4</strain>
    </source>
</reference>
<keyword evidence="7" id="KW-1185">Reference proteome</keyword>
<feature type="compositionally biased region" description="Low complexity" evidence="3">
    <location>
        <begin position="65"/>
        <end position="84"/>
    </location>
</feature>
<feature type="region of interest" description="Disordered" evidence="3">
    <location>
        <begin position="205"/>
        <end position="243"/>
    </location>
</feature>
<feature type="region of interest" description="Disordered" evidence="3">
    <location>
        <begin position="495"/>
        <end position="546"/>
    </location>
</feature>
<evidence type="ECO:0000313" key="6">
    <source>
        <dbReference type="EMBL" id="PVU92816.1"/>
    </source>
</evidence>
<dbReference type="InterPro" id="IPR001487">
    <property type="entry name" value="Bromodomain"/>
</dbReference>
<dbReference type="InterPro" id="IPR050935">
    <property type="entry name" value="Bromo_chromatin_reader"/>
</dbReference>
<feature type="region of interest" description="Disordered" evidence="3">
    <location>
        <begin position="908"/>
        <end position="938"/>
    </location>
</feature>
<keyword evidence="1 2" id="KW-0103">Bromodomain</keyword>
<feature type="compositionally biased region" description="Basic and acidic residues" evidence="3">
    <location>
        <begin position="334"/>
        <end position="364"/>
    </location>
</feature>
<dbReference type="Pfam" id="PF00439">
    <property type="entry name" value="Bromodomain"/>
    <property type="match status" value="2"/>
</dbReference>
<gene>
    <name evidence="6" type="ORF">BB559_003574</name>
</gene>
<dbReference type="CDD" id="cd05498">
    <property type="entry name" value="Bromo_Brdt_II_like"/>
    <property type="match status" value="1"/>
</dbReference>
<dbReference type="Pfam" id="PF17035">
    <property type="entry name" value="BET"/>
    <property type="match status" value="1"/>
</dbReference>
<feature type="compositionally biased region" description="Basic and acidic residues" evidence="3">
    <location>
        <begin position="719"/>
        <end position="735"/>
    </location>
</feature>
<dbReference type="Gene3D" id="1.20.920.10">
    <property type="entry name" value="Bromodomain-like"/>
    <property type="match status" value="2"/>
</dbReference>
<name>A0A2T9YKE9_9FUNG</name>
<evidence type="ECO:0000256" key="1">
    <source>
        <dbReference type="ARBA" id="ARBA00023117"/>
    </source>
</evidence>
<dbReference type="PANTHER" id="PTHR22880:SF225">
    <property type="entry name" value="BROMODOMAIN-CONTAINING PROTEIN BET-1-RELATED"/>
    <property type="match status" value="1"/>
</dbReference>
<dbReference type="PANTHER" id="PTHR22880">
    <property type="entry name" value="FALZ-RELATED BROMODOMAIN-CONTAINING PROTEINS"/>
    <property type="match status" value="1"/>
</dbReference>
<feature type="domain" description="Bromo" evidence="4">
    <location>
        <begin position="564"/>
        <end position="636"/>
    </location>
</feature>
<dbReference type="InterPro" id="IPR036427">
    <property type="entry name" value="Bromodomain-like_sf"/>
</dbReference>